<dbReference type="Gene3D" id="1.25.10.10">
    <property type="entry name" value="Leucine-rich Repeat Variant"/>
    <property type="match status" value="3"/>
</dbReference>
<feature type="compositionally biased region" description="Polar residues" evidence="9">
    <location>
        <begin position="965"/>
        <end position="988"/>
    </location>
</feature>
<feature type="region of interest" description="Disordered" evidence="9">
    <location>
        <begin position="953"/>
        <end position="1212"/>
    </location>
</feature>
<dbReference type="GO" id="GO:0046785">
    <property type="term" value="P:microtubule polymerization"/>
    <property type="evidence" value="ECO:0007669"/>
    <property type="project" value="InterPro"/>
</dbReference>
<feature type="compositionally biased region" description="Basic and acidic residues" evidence="9">
    <location>
        <begin position="1291"/>
        <end position="1306"/>
    </location>
</feature>
<feature type="compositionally biased region" description="Low complexity" evidence="9">
    <location>
        <begin position="1709"/>
        <end position="1722"/>
    </location>
</feature>
<dbReference type="InterPro" id="IPR048491">
    <property type="entry name" value="XMAP215_CLASP_TOG"/>
</dbReference>
<sequence>MDDNGSSSQDVDFSKLSIEDRISHKNWKARLSGYEELMRLFPQYEDREFQRYAPLVKKFVIDTNAAAQEKGLAATLAFVDYCPQAGKYVENIVAGVATKCLTATRARTKELASDVVLMCVEIERQDVVVEELVKALEQKTPKNVAATIAMIRKCLNQFGYRVIGLKPIVPILARFLEERDLNVREETKQLTIEIYRWIKDALVPQLSSLKPILLQELQTEFDKYKDMKASPERLLRSQQHRQIEDVDAATIATNENDGGGGGGCDGVPSEADSEIDPFDLLEPFDVIAKLPGDFYTLIEAKKWSERKDGLEKLQQLLEANPKLATGSDYSELVKQLRKMIAKDTNIVVVGLAIKCLGQMAQGLRKNFHNHAGPSVPVLLEKFKEKKQNVVQSLRDTIDAVYLSTNLEAISEDVVTSLDNKNPSIRSETALFLTRCFTKTNPHTIQKKLLKTLTTSLIKTLSDSDVIVRESSAEALGTALKAQGDRNMGPLLQGLEQLKMTKIEEYRDKAEVKKFAAPPPSSQSQSTSAKSSAVAKPKTAPVGKKSTLSRQVTQKIVKNVSSESLDDLDLPPPPQSHAPATMKMKSKIGGTTKSRIGSVASASGSGSDNNSTKSVRSGGLTKTSNGSRFGGGTITKGSSISNLRGGSGGGNGVSGESGSASSLTSGSTTSSAKKTGQNDSDSQGPLMNGHLKAKEQRFADEKALKVLRWNFTTPREEFYQILREQMTTAEWQSQLITYCFHPDFKYHIKAIDSIRDFFQKNSSEDNPVVIANLDLILKWIALRFFDTNPSVITKALELLLVIFGICADPYQYQLSDIEANSFLPYLVLKFGDPKDAVRNKVHDIIERIRNIYPAPKIFGHLFTGLQSKNSRQRATCLEEIGQLIEQRGMSIFQQPNSLTMIKDLAKFIAERDNGVRNGALACIVQVYFLEGERVFKLIGSLSDKDMSLVEERIKRASKNRPPPPANSAQTTHSNHTAEPTQSNGTSGLPTLSGRIGGARNGGSGLATPTDFEGSKMASPSNLPFDGATLTKSPRSSLSNSLLRRGQSGGNFTSSSRLRAQQQQQQQGGLKFSTPPPPLPLPSQPFTTDTETESETMMIDPRNGVDHHPGILSSTATESNVSNNRLTSGTSESSDVYTTDDDNNDNELQQRIKQALNLPESIRYRPTNRASSSTATVRSSSSDSSRSNGHYITPIRMNGGGMNHGSPNSSPSNLNSELQQKFNQLFQLLGSTDLQQAIEAAELLNVAMKDLEKNQRYFERKIDQLIILCNKQFRLFLSKHYPSEQQQQQQAIDENRDTELDNNNKDSDDRLIAERRERAILLFRTITNLLNKVFRSPLGKLISRDTVRELITHLLSYFAGMRHIQTVFNSTNCLIGIIMAGADATNLFAALIRMLHDYVGSPSVEQSDKYLNLTIKFLWRITKTLEERYYEHLNIDQILYESHLFFKSYPKSWWQLNRKDDLPLRTIKTLIFFIVSLKGDSILDHFTLIQNKDESELSFYVQKALRQKFDKSTGSTNNNNNNSTTSKSSTLKNDSKNSKLDMNSPSRSFDNNSSNATNGNGGNVKENQNQSPSPQQSSKQQRRIPELSPRTDFPLRLRQIHNAESSANGGMVSTIPIVETKEDFQIYCDHTAKKLQINELSYERFRNNYQQSQHNQQQQQTRIRNIEDAKRAVELAKQRLDHLKTYLNNNDNNQVLWIETNEPLFEQSSTIQSTTTNNHGPTTTIVERENNSTESNENSTTTTTTNTTTNDNNENDEKLDVDTIRNLMANFQLPDNHYPDWARNIPENEWHQRLRTRLTMDKQNNGT</sequence>
<feature type="compositionally biased region" description="Low complexity" evidence="9">
    <location>
        <begin position="1167"/>
        <end position="1185"/>
    </location>
</feature>
<dbReference type="SUPFAM" id="SSF48371">
    <property type="entry name" value="ARM repeat"/>
    <property type="match status" value="1"/>
</dbReference>
<feature type="region of interest" description="Disordered" evidence="9">
    <location>
        <begin position="562"/>
        <end position="687"/>
    </location>
</feature>
<dbReference type="InterPro" id="IPR034085">
    <property type="entry name" value="TOG"/>
</dbReference>
<dbReference type="FunFam" id="1.25.10.10:FF:000063">
    <property type="entry name" value="Putative cytoskeleton-associated protein 5"/>
    <property type="match status" value="1"/>
</dbReference>
<feature type="compositionally biased region" description="Polar residues" evidence="9">
    <location>
        <begin position="1049"/>
        <end position="1058"/>
    </location>
</feature>
<dbReference type="FunFam" id="1.25.10.10:FF:000050">
    <property type="entry name" value="Cytoskeleton-associated protein 5 isoform X1"/>
    <property type="match status" value="1"/>
</dbReference>
<evidence type="ECO:0000313" key="11">
    <source>
        <dbReference type="EMBL" id="KAH7642884.1"/>
    </source>
</evidence>
<feature type="domain" description="TOG" evidence="10">
    <location>
        <begin position="719"/>
        <end position="961"/>
    </location>
</feature>
<reference evidence="11" key="1">
    <citation type="submission" date="2020-06" db="EMBL/GenBank/DDBJ databases">
        <authorList>
            <person name="Ji K."/>
            <person name="Li J."/>
        </authorList>
    </citation>
    <scope>NUCLEOTIDE SEQUENCE</scope>
    <source>
        <strain evidence="11">JKM2019</strain>
        <tissue evidence="11">Whole body</tissue>
    </source>
</reference>
<feature type="compositionally biased region" description="Polar residues" evidence="9">
    <location>
        <begin position="607"/>
        <end position="626"/>
    </location>
</feature>
<feature type="compositionally biased region" description="Low complexity" evidence="9">
    <location>
        <begin position="1730"/>
        <end position="1750"/>
    </location>
</feature>
<evidence type="ECO:0000259" key="10">
    <source>
        <dbReference type="SMART" id="SM01349"/>
    </source>
</evidence>
<keyword evidence="4" id="KW-0677">Repeat</keyword>
<comment type="caution">
    <text evidence="11">The sequence shown here is derived from an EMBL/GenBank/DDBJ whole genome shotgun (WGS) entry which is preliminary data.</text>
</comment>
<feature type="region of interest" description="Disordered" evidence="9">
    <location>
        <begin position="1284"/>
        <end position="1306"/>
    </location>
</feature>
<feature type="region of interest" description="Disordered" evidence="9">
    <location>
        <begin position="1509"/>
        <end position="1593"/>
    </location>
</feature>
<proteinExistence type="inferred from homology"/>
<feature type="domain" description="TOG" evidence="10">
    <location>
        <begin position="2"/>
        <end position="230"/>
    </location>
</feature>
<dbReference type="GO" id="GO:0005813">
    <property type="term" value="C:centrosome"/>
    <property type="evidence" value="ECO:0007669"/>
    <property type="project" value="UniProtKB-SubCell"/>
</dbReference>
<comment type="subcellular location">
    <subcellularLocation>
        <location evidence="1">Cytoplasm</location>
        <location evidence="1">Cytoskeleton</location>
        <location evidence="1">Microtubule organizing center</location>
        <location evidence="1">Centrosome</location>
    </subcellularLocation>
</comment>
<dbReference type="Pfam" id="PF21041">
    <property type="entry name" value="XMAP215_CLASP_TOG"/>
    <property type="match status" value="3"/>
</dbReference>
<dbReference type="EMBL" id="SDOV01000003">
    <property type="protein sequence ID" value="KAH7642884.1"/>
    <property type="molecule type" value="Genomic_DNA"/>
</dbReference>
<dbReference type="GO" id="GO:0061863">
    <property type="term" value="F:microtubule plus end polymerase"/>
    <property type="evidence" value="ECO:0007669"/>
    <property type="project" value="InterPro"/>
</dbReference>
<keyword evidence="2" id="KW-0963">Cytoplasm</keyword>
<dbReference type="GO" id="GO:0005874">
    <property type="term" value="C:microtubule"/>
    <property type="evidence" value="ECO:0007669"/>
    <property type="project" value="UniProtKB-ARBA"/>
</dbReference>
<reference evidence="11" key="2">
    <citation type="journal article" date="2021" name="World Allergy Organ. J.">
        <title>Chromosome-level assembly of Dermatophagoides farinae genome and transcriptome reveals two novel allergens Der f 37 and Der f 39.</title>
        <authorList>
            <person name="Chen J."/>
            <person name="Cai Z."/>
            <person name="Fan D."/>
            <person name="Hu J."/>
            <person name="Hou Y."/>
            <person name="He Y."/>
            <person name="Zhang Z."/>
            <person name="Zhao Z."/>
            <person name="Gao P."/>
            <person name="Hu W."/>
            <person name="Sun J."/>
            <person name="Li J."/>
            <person name="Ji K."/>
        </authorList>
    </citation>
    <scope>NUCLEOTIDE SEQUENCE</scope>
    <source>
        <strain evidence="11">JKM2019</strain>
    </source>
</reference>
<dbReference type="FunFam" id="1.25.10.10:FF:000019">
    <property type="entry name" value="Cytoskeleton-associated protein 5"/>
    <property type="match status" value="1"/>
</dbReference>
<feature type="compositionally biased region" description="Pro residues" evidence="9">
    <location>
        <begin position="1072"/>
        <end position="1081"/>
    </location>
</feature>
<dbReference type="Pfam" id="PF06910">
    <property type="entry name" value="MEA1"/>
    <property type="match status" value="1"/>
</dbReference>
<feature type="region of interest" description="Disordered" evidence="9">
    <location>
        <begin position="1709"/>
        <end position="1754"/>
    </location>
</feature>
<dbReference type="InterPro" id="IPR045110">
    <property type="entry name" value="XMAP215"/>
</dbReference>
<evidence type="ECO:0000256" key="5">
    <source>
        <dbReference type="ARBA" id="ARBA00022776"/>
    </source>
</evidence>
<feature type="compositionally biased region" description="Low complexity" evidence="9">
    <location>
        <begin position="1510"/>
        <end position="1530"/>
    </location>
</feature>
<feature type="compositionally biased region" description="Gly residues" evidence="9">
    <location>
        <begin position="993"/>
        <end position="1003"/>
    </location>
</feature>
<feature type="compositionally biased region" description="Low complexity" evidence="9">
    <location>
        <begin position="596"/>
        <end position="606"/>
    </location>
</feature>
<feature type="compositionally biased region" description="Low complexity" evidence="9">
    <location>
        <begin position="634"/>
        <end position="643"/>
    </location>
</feature>
<feature type="domain" description="TOG" evidence="10">
    <location>
        <begin position="279"/>
        <end position="515"/>
    </location>
</feature>
<evidence type="ECO:0000256" key="3">
    <source>
        <dbReference type="ARBA" id="ARBA00022618"/>
    </source>
</evidence>
<evidence type="ECO:0000256" key="6">
    <source>
        <dbReference type="ARBA" id="ARBA00023212"/>
    </source>
</evidence>
<feature type="compositionally biased region" description="Polar residues" evidence="9">
    <location>
        <begin position="1110"/>
        <end position="1135"/>
    </location>
</feature>
<dbReference type="Proteomes" id="UP000828236">
    <property type="component" value="Unassembled WGS sequence"/>
</dbReference>
<evidence type="ECO:0000256" key="7">
    <source>
        <dbReference type="ARBA" id="ARBA00023306"/>
    </source>
</evidence>
<dbReference type="GO" id="GO:0051301">
    <property type="term" value="P:cell division"/>
    <property type="evidence" value="ECO:0007669"/>
    <property type="project" value="UniProtKB-KW"/>
</dbReference>
<feature type="compositionally biased region" description="Low complexity" evidence="9">
    <location>
        <begin position="1031"/>
        <end position="1044"/>
    </location>
</feature>
<dbReference type="GO" id="GO:0051231">
    <property type="term" value="P:spindle elongation"/>
    <property type="evidence" value="ECO:0007669"/>
    <property type="project" value="UniProtKB-ARBA"/>
</dbReference>
<evidence type="ECO:0000256" key="1">
    <source>
        <dbReference type="ARBA" id="ARBA00004300"/>
    </source>
</evidence>
<name>A0A9D4P1W5_DERFA</name>
<dbReference type="GO" id="GO:0030951">
    <property type="term" value="P:establishment or maintenance of microtubule cytoskeleton polarity"/>
    <property type="evidence" value="ECO:0007669"/>
    <property type="project" value="InterPro"/>
</dbReference>
<keyword evidence="5" id="KW-0498">Mitosis</keyword>
<dbReference type="SMART" id="SM01349">
    <property type="entry name" value="TOG"/>
    <property type="match status" value="3"/>
</dbReference>
<feature type="compositionally biased region" description="Low complexity" evidence="9">
    <location>
        <begin position="521"/>
        <end position="540"/>
    </location>
</feature>
<feature type="compositionally biased region" description="Gly residues" evidence="9">
    <location>
        <begin position="644"/>
        <end position="654"/>
    </location>
</feature>
<comment type="similarity">
    <text evidence="8">Belongs to the TOG/XMAP215 family.</text>
</comment>
<protein>
    <submittedName>
        <fullName evidence="11">Cytoskeleton-associated protein 5-like protein</fullName>
    </submittedName>
</protein>
<evidence type="ECO:0000256" key="4">
    <source>
        <dbReference type="ARBA" id="ARBA00022737"/>
    </source>
</evidence>
<feature type="region of interest" description="Disordered" evidence="9">
    <location>
        <begin position="513"/>
        <end position="550"/>
    </location>
</feature>
<gene>
    <name evidence="11" type="ORF">HUG17_9575</name>
</gene>
<feature type="compositionally biased region" description="Low complexity" evidence="9">
    <location>
        <begin position="655"/>
        <end position="674"/>
    </location>
</feature>
<feature type="compositionally biased region" description="Polar residues" evidence="9">
    <location>
        <begin position="1538"/>
        <end position="1548"/>
    </location>
</feature>
<dbReference type="GO" id="GO:0051010">
    <property type="term" value="F:microtubule plus-end binding"/>
    <property type="evidence" value="ECO:0007669"/>
    <property type="project" value="InterPro"/>
</dbReference>
<keyword evidence="7" id="KW-0131">Cell cycle</keyword>
<evidence type="ECO:0000256" key="9">
    <source>
        <dbReference type="SAM" id="MobiDB-lite"/>
    </source>
</evidence>
<keyword evidence="6" id="KW-0206">Cytoskeleton</keyword>
<feature type="compositionally biased region" description="Low complexity" evidence="9">
    <location>
        <begin position="1565"/>
        <end position="1577"/>
    </location>
</feature>
<accession>A0A9D4P1W5</accession>
<dbReference type="InterPro" id="IPR011989">
    <property type="entry name" value="ARM-like"/>
</dbReference>
<keyword evidence="3" id="KW-0132">Cell division</keyword>
<evidence type="ECO:0000256" key="8">
    <source>
        <dbReference type="ARBA" id="ARBA00025722"/>
    </source>
</evidence>
<organism evidence="11">
    <name type="scientific">Dermatophagoides farinae</name>
    <name type="common">American house dust mite</name>
    <dbReference type="NCBI Taxonomy" id="6954"/>
    <lineage>
        <taxon>Eukaryota</taxon>
        <taxon>Metazoa</taxon>
        <taxon>Ecdysozoa</taxon>
        <taxon>Arthropoda</taxon>
        <taxon>Chelicerata</taxon>
        <taxon>Arachnida</taxon>
        <taxon>Acari</taxon>
        <taxon>Acariformes</taxon>
        <taxon>Sarcoptiformes</taxon>
        <taxon>Astigmata</taxon>
        <taxon>Psoroptidia</taxon>
        <taxon>Analgoidea</taxon>
        <taxon>Pyroglyphidae</taxon>
        <taxon>Dermatophagoidinae</taxon>
        <taxon>Dermatophagoides</taxon>
    </lineage>
</organism>
<dbReference type="InterPro" id="IPR016024">
    <property type="entry name" value="ARM-type_fold"/>
</dbReference>
<feature type="compositionally biased region" description="Low complexity" evidence="9">
    <location>
        <begin position="1202"/>
        <end position="1212"/>
    </location>
</feature>
<evidence type="ECO:0000256" key="2">
    <source>
        <dbReference type="ARBA" id="ARBA00022490"/>
    </source>
</evidence>
<dbReference type="PANTHER" id="PTHR12609">
    <property type="entry name" value="MICROTUBULE ASSOCIATED PROTEIN XMAP215"/>
    <property type="match status" value="1"/>
</dbReference>